<dbReference type="Pfam" id="PF07859">
    <property type="entry name" value="Abhydrolase_3"/>
    <property type="match status" value="1"/>
</dbReference>
<accession>A0A2P4NRZ9</accession>
<keyword evidence="5" id="KW-1185">Reference proteome</keyword>
<reference evidence="4" key="1">
    <citation type="submission" date="2017-08" db="EMBL/GenBank/DDBJ databases">
        <title>Haloferax marisrubri sp. nov., isolated from the Discovery deep brine-seawater interface in the Red Sea.</title>
        <authorList>
            <person name="Zhang G."/>
            <person name="Stingl U."/>
        </authorList>
    </citation>
    <scope>NUCLEOTIDE SEQUENCE [LARGE SCALE GENOMIC DNA]</scope>
    <source>
        <strain evidence="4">SB3</strain>
    </source>
</reference>
<evidence type="ECO:0000313" key="4">
    <source>
        <dbReference type="EMBL" id="POG55883.1"/>
    </source>
</evidence>
<dbReference type="InterPro" id="IPR050300">
    <property type="entry name" value="GDXG_lipolytic_enzyme"/>
</dbReference>
<evidence type="ECO:0000313" key="5">
    <source>
        <dbReference type="Proteomes" id="UP000053621"/>
    </source>
</evidence>
<dbReference type="FunFam" id="3.40.50.1820:FF:000089">
    <property type="entry name" value="Alpha/beta hydrolase"/>
    <property type="match status" value="1"/>
</dbReference>
<evidence type="ECO:0000256" key="2">
    <source>
        <dbReference type="SAM" id="MobiDB-lite"/>
    </source>
</evidence>
<protein>
    <submittedName>
        <fullName evidence="4">Alpha/beta hydrolase</fullName>
    </submittedName>
</protein>
<feature type="region of interest" description="Disordered" evidence="2">
    <location>
        <begin position="1"/>
        <end position="37"/>
    </location>
</feature>
<dbReference type="Gene3D" id="3.40.50.1820">
    <property type="entry name" value="alpha/beta hydrolase"/>
    <property type="match status" value="1"/>
</dbReference>
<dbReference type="InterPro" id="IPR013094">
    <property type="entry name" value="AB_hydrolase_3"/>
</dbReference>
<dbReference type="AlphaFoldDB" id="A0A2P4NRZ9"/>
<sequence length="348" mass="37002">MVRSDGDDRPDGESRPDADDADNSDFDAAVADRATDLDPQARAAVAEVERLGLPEWSALGVESVRRVEDEVFSAGDAPEVARVTNFAIDGESGERATSTHEIPLRIYHPAPGETRPALVFFHGGLWAMGTLDSIDGVCRRLAVRSGRVVVSVDYRLAPEHPFPAGLDDCVRAVEWVAEHGASVGADADRLAVAGTSAGGNLAAAVCLHAREFGGPNIERQVLLYPMTDCSADHDSLRENADGPLLTRDDVLWAHDTYLREPVDRYNPFAAPLRADSHADLPPAYVVTAGFDPLRDEGAAYASALDAAGVEVVHDHEAAMPHGFLILTADVDAADAALGRVAEALENEG</sequence>
<dbReference type="InterPro" id="IPR029058">
    <property type="entry name" value="AB_hydrolase_fold"/>
</dbReference>
<dbReference type="OrthoDB" id="33195at2157"/>
<organism evidence="4 5">
    <name type="scientific">Haloferax marisrubri</name>
    <dbReference type="NCBI Taxonomy" id="1544719"/>
    <lineage>
        <taxon>Archaea</taxon>
        <taxon>Methanobacteriati</taxon>
        <taxon>Methanobacteriota</taxon>
        <taxon>Stenosarchaea group</taxon>
        <taxon>Halobacteria</taxon>
        <taxon>Halobacteriales</taxon>
        <taxon>Haloferacaceae</taxon>
        <taxon>Haloferax</taxon>
    </lineage>
</organism>
<comment type="caution">
    <text evidence="4">The sequence shown here is derived from an EMBL/GenBank/DDBJ whole genome shotgun (WGS) entry which is preliminary data.</text>
</comment>
<evidence type="ECO:0000256" key="1">
    <source>
        <dbReference type="ARBA" id="ARBA00022801"/>
    </source>
</evidence>
<dbReference type="GO" id="GO:0016787">
    <property type="term" value="F:hydrolase activity"/>
    <property type="evidence" value="ECO:0007669"/>
    <property type="project" value="UniProtKB-KW"/>
</dbReference>
<evidence type="ECO:0000259" key="3">
    <source>
        <dbReference type="Pfam" id="PF07859"/>
    </source>
</evidence>
<keyword evidence="1 4" id="KW-0378">Hydrolase</keyword>
<dbReference type="PANTHER" id="PTHR48081">
    <property type="entry name" value="AB HYDROLASE SUPERFAMILY PROTEIN C4A8.06C"/>
    <property type="match status" value="1"/>
</dbReference>
<name>A0A2P4NRZ9_9EURY</name>
<gene>
    <name evidence="4" type="ORF">AUR65_010905</name>
</gene>
<proteinExistence type="predicted"/>
<dbReference type="EMBL" id="LOPW02000010">
    <property type="protein sequence ID" value="POG55883.1"/>
    <property type="molecule type" value="Genomic_DNA"/>
</dbReference>
<feature type="domain" description="Alpha/beta hydrolase fold-3" evidence="3">
    <location>
        <begin position="118"/>
        <end position="324"/>
    </location>
</feature>
<dbReference type="PANTHER" id="PTHR48081:SF8">
    <property type="entry name" value="ALPHA_BETA HYDROLASE FOLD-3 DOMAIN-CONTAINING PROTEIN-RELATED"/>
    <property type="match status" value="1"/>
</dbReference>
<dbReference type="Proteomes" id="UP000053621">
    <property type="component" value="Unassembled WGS sequence"/>
</dbReference>
<feature type="compositionally biased region" description="Basic and acidic residues" evidence="2">
    <location>
        <begin position="1"/>
        <end position="18"/>
    </location>
</feature>
<dbReference type="RefSeq" id="WP_058566915.1">
    <property type="nucleotide sequence ID" value="NZ_LOPW02000010.1"/>
</dbReference>
<dbReference type="SUPFAM" id="SSF53474">
    <property type="entry name" value="alpha/beta-Hydrolases"/>
    <property type="match status" value="1"/>
</dbReference>